<proteinExistence type="inferred from homology"/>
<comment type="similarity">
    <text evidence="1">Belongs to the ADP-ribosylglycohydrolase family.</text>
</comment>
<dbReference type="RefSeq" id="WP_131279294.1">
    <property type="nucleotide sequence ID" value="NZ_JBHSLR010000009.1"/>
</dbReference>
<evidence type="ECO:0000313" key="4">
    <source>
        <dbReference type="EMBL" id="TBW23776.1"/>
    </source>
</evidence>
<comment type="cofactor">
    <cofactor evidence="3">
        <name>Mg(2+)</name>
        <dbReference type="ChEBI" id="CHEBI:18420"/>
    </cofactor>
    <text evidence="3">Binds 2 magnesium ions per subunit.</text>
</comment>
<dbReference type="Gene3D" id="1.10.4080.10">
    <property type="entry name" value="ADP-ribosylation/Crystallin J1"/>
    <property type="match status" value="1"/>
</dbReference>
<evidence type="ECO:0000313" key="5">
    <source>
        <dbReference type="Proteomes" id="UP000293036"/>
    </source>
</evidence>
<evidence type="ECO:0000256" key="1">
    <source>
        <dbReference type="ARBA" id="ARBA00010702"/>
    </source>
</evidence>
<feature type="binding site" evidence="3">
    <location>
        <position position="337"/>
    </location>
    <ligand>
        <name>Mg(2+)</name>
        <dbReference type="ChEBI" id="CHEBI:18420"/>
        <label>1</label>
    </ligand>
</feature>
<name>A0A4Q9V2C4_9ACTO</name>
<evidence type="ECO:0008006" key="6">
    <source>
        <dbReference type="Google" id="ProtNLM"/>
    </source>
</evidence>
<dbReference type="GO" id="GO:0046872">
    <property type="term" value="F:metal ion binding"/>
    <property type="evidence" value="ECO:0007669"/>
    <property type="project" value="UniProtKB-KW"/>
</dbReference>
<dbReference type="InterPro" id="IPR050792">
    <property type="entry name" value="ADP-ribosylglycohydrolase"/>
</dbReference>
<dbReference type="Pfam" id="PF03747">
    <property type="entry name" value="ADP_ribosyl_GH"/>
    <property type="match status" value="2"/>
</dbReference>
<keyword evidence="2" id="KW-0378">Hydrolase</keyword>
<keyword evidence="3" id="KW-0479">Metal-binding</keyword>
<evidence type="ECO:0000256" key="2">
    <source>
        <dbReference type="ARBA" id="ARBA00022801"/>
    </source>
</evidence>
<protein>
    <recommendedName>
        <fullName evidence="6">ADP-ribosylglycohydrolase family protein</fullName>
    </recommendedName>
</protein>
<evidence type="ECO:0000256" key="3">
    <source>
        <dbReference type="PIRSR" id="PIRSR605502-1"/>
    </source>
</evidence>
<keyword evidence="5" id="KW-1185">Reference proteome</keyword>
<feature type="binding site" evidence="3">
    <location>
        <position position="339"/>
    </location>
    <ligand>
        <name>Mg(2+)</name>
        <dbReference type="ChEBI" id="CHEBI:18420"/>
        <label>1</label>
    </ligand>
</feature>
<accession>A0A4Q9V2C4</accession>
<reference evidence="4 5" key="1">
    <citation type="submission" date="2019-02" db="EMBL/GenBank/DDBJ databases">
        <title>Arcanobacterium bovis sp. nov., isolated from the milk of a cow with mastitis.</title>
        <authorList>
            <person name="Sammra O."/>
            <person name="Foster G."/>
            <person name="Hassan A."/>
            <person name="Alssahen M."/>
            <person name="Laemmler C."/>
            <person name="Borowiak M."/>
            <person name="Malorny B."/>
            <person name="Abdulmawjood A."/>
        </authorList>
    </citation>
    <scope>NUCLEOTIDE SEQUENCE [LARGE SCALE GENOMIC DNA]</scope>
    <source>
        <strain evidence="4 5">C605018/01/1</strain>
    </source>
</reference>
<dbReference type="GO" id="GO:0016787">
    <property type="term" value="F:hydrolase activity"/>
    <property type="evidence" value="ECO:0007669"/>
    <property type="project" value="UniProtKB-KW"/>
</dbReference>
<feature type="binding site" evidence="3">
    <location>
        <position position="76"/>
    </location>
    <ligand>
        <name>Mg(2+)</name>
        <dbReference type="ChEBI" id="CHEBI:18420"/>
        <label>1</label>
    </ligand>
</feature>
<dbReference type="InterPro" id="IPR005502">
    <property type="entry name" value="Ribosyl_crysJ1"/>
</dbReference>
<feature type="binding site" evidence="3">
    <location>
        <position position="75"/>
    </location>
    <ligand>
        <name>Mg(2+)</name>
        <dbReference type="ChEBI" id="CHEBI:18420"/>
        <label>1</label>
    </ligand>
</feature>
<dbReference type="AlphaFoldDB" id="A0A4Q9V2C4"/>
<dbReference type="SUPFAM" id="SSF101478">
    <property type="entry name" value="ADP-ribosylglycohydrolase"/>
    <property type="match status" value="2"/>
</dbReference>
<feature type="binding site" evidence="3">
    <location>
        <position position="340"/>
    </location>
    <ligand>
        <name>Mg(2+)</name>
        <dbReference type="ChEBI" id="CHEBI:18420"/>
        <label>1</label>
    </ligand>
</feature>
<organism evidence="4 5">
    <name type="scientific">Arcanobacterium bovis</name>
    <dbReference type="NCBI Taxonomy" id="2529275"/>
    <lineage>
        <taxon>Bacteria</taxon>
        <taxon>Bacillati</taxon>
        <taxon>Actinomycetota</taxon>
        <taxon>Actinomycetes</taxon>
        <taxon>Actinomycetales</taxon>
        <taxon>Actinomycetaceae</taxon>
        <taxon>Arcanobacterium</taxon>
    </lineage>
</organism>
<sequence length="385" mass="41191">MGINITSASGVGSLTASQVTSALLGAAVGDAFGVPFEFLNADQVAQHPLDAMYAASDVDSANSRPCRAIPAGAWSDDTSMAVATMESIISHQGRLDLTDVMRQFLAWWEEIKYCSIERPFGLGMTVMMALGRFQGGTPALESGATRVRDNGNGALMRIFPIALHLAAGGHASAGGYGASCGHTATGEHVPTSVCSEVTASNPSREQILSHEPPHSREHRWNVVSQASQITHGHAISQLSCIIFCEFLWGILAGLDVTRAYQRAVALPYSDWRPDDPQWQEALAAHSKIFSPEFVSLTPADFTASAYVVDTLEIALYSLLHTTSYPEAIRTAVRFGGDTDTYAAIVGAAAGIAYGAESIPRNWLDAVKRRDYLEELAKRFAAVEGI</sequence>
<dbReference type="EMBL" id="SJDT01000001">
    <property type="protein sequence ID" value="TBW23776.1"/>
    <property type="molecule type" value="Genomic_DNA"/>
</dbReference>
<dbReference type="PANTHER" id="PTHR16222">
    <property type="entry name" value="ADP-RIBOSYLGLYCOHYDROLASE"/>
    <property type="match status" value="1"/>
</dbReference>
<dbReference type="OrthoDB" id="9798107at2"/>
<gene>
    <name evidence="4" type="ORF">EZJ44_01165</name>
</gene>
<dbReference type="PANTHER" id="PTHR16222:SF24">
    <property type="entry name" value="ADP-RIBOSYLHYDROLASE ARH3"/>
    <property type="match status" value="1"/>
</dbReference>
<dbReference type="Proteomes" id="UP000293036">
    <property type="component" value="Unassembled WGS sequence"/>
</dbReference>
<dbReference type="InterPro" id="IPR036705">
    <property type="entry name" value="Ribosyl_crysJ1_sf"/>
</dbReference>
<feature type="binding site" evidence="3">
    <location>
        <position position="77"/>
    </location>
    <ligand>
        <name>Mg(2+)</name>
        <dbReference type="ChEBI" id="CHEBI:18420"/>
        <label>1</label>
    </ligand>
</feature>
<comment type="caution">
    <text evidence="4">The sequence shown here is derived from an EMBL/GenBank/DDBJ whole genome shotgun (WGS) entry which is preliminary data.</text>
</comment>
<keyword evidence="3" id="KW-0460">Magnesium</keyword>